<feature type="chain" id="PRO_5029471360" evidence="2">
    <location>
        <begin position="24"/>
        <end position="344"/>
    </location>
</feature>
<gene>
    <name evidence="4" type="ORF">DSM19430T_05410</name>
</gene>
<dbReference type="Gene3D" id="3.40.190.10">
    <property type="entry name" value="Periplasmic binding protein-like II"/>
    <property type="match status" value="2"/>
</dbReference>
<dbReference type="AlphaFoldDB" id="A0A7J0BQ71"/>
<organism evidence="4 5">
    <name type="scientific">Desulfovibrio psychrotolerans</name>
    <dbReference type="NCBI Taxonomy" id="415242"/>
    <lineage>
        <taxon>Bacteria</taxon>
        <taxon>Pseudomonadati</taxon>
        <taxon>Thermodesulfobacteriota</taxon>
        <taxon>Desulfovibrionia</taxon>
        <taxon>Desulfovibrionales</taxon>
        <taxon>Desulfovibrionaceae</taxon>
        <taxon>Desulfovibrio</taxon>
    </lineage>
</organism>
<evidence type="ECO:0000313" key="4">
    <source>
        <dbReference type="EMBL" id="GFM35857.1"/>
    </source>
</evidence>
<dbReference type="EMBL" id="BLVP01000001">
    <property type="protein sequence ID" value="GFM35857.1"/>
    <property type="molecule type" value="Genomic_DNA"/>
</dbReference>
<keyword evidence="5" id="KW-1185">Reference proteome</keyword>
<dbReference type="PANTHER" id="PTHR30570">
    <property type="entry name" value="PERIPLASMIC PHOSPHATE BINDING COMPONENT OF PHOSPHATE ABC TRANSPORTER"/>
    <property type="match status" value="1"/>
</dbReference>
<evidence type="ECO:0000259" key="3">
    <source>
        <dbReference type="Pfam" id="PF12849"/>
    </source>
</evidence>
<dbReference type="CDD" id="cd13654">
    <property type="entry name" value="PBP2_phosphate_like_2"/>
    <property type="match status" value="1"/>
</dbReference>
<comment type="caution">
    <text evidence="4">The sequence shown here is derived from an EMBL/GenBank/DDBJ whole genome shotgun (WGS) entry which is preliminary data.</text>
</comment>
<accession>A0A7J0BQ71</accession>
<name>A0A7J0BQ71_9BACT</name>
<reference evidence="4 5" key="1">
    <citation type="submission" date="2020-05" db="EMBL/GenBank/DDBJ databases">
        <title>Draft genome sequence of Desulfovibrio psychrotolerans JS1T.</title>
        <authorList>
            <person name="Ueno A."/>
            <person name="Tamazawa S."/>
            <person name="Tamamura S."/>
            <person name="Murakami T."/>
            <person name="Kiyama T."/>
            <person name="Inomata H."/>
            <person name="Amano Y."/>
            <person name="Miyakawa K."/>
            <person name="Tamaki H."/>
            <person name="Naganuma T."/>
            <person name="Kaneko K."/>
        </authorList>
    </citation>
    <scope>NUCLEOTIDE SEQUENCE [LARGE SCALE GENOMIC DNA]</scope>
    <source>
        <strain evidence="4 5">JS1</strain>
    </source>
</reference>
<dbReference type="InterPro" id="IPR050811">
    <property type="entry name" value="Phosphate_ABC_transporter"/>
</dbReference>
<dbReference type="RefSeq" id="WP_174408522.1">
    <property type="nucleotide sequence ID" value="NZ_BLVP01000001.1"/>
</dbReference>
<protein>
    <submittedName>
        <fullName evidence="4">Phosphate ABC transporter substrate-binding protein</fullName>
    </submittedName>
</protein>
<feature type="domain" description="PBP" evidence="3">
    <location>
        <begin position="21"/>
        <end position="303"/>
    </location>
</feature>
<evidence type="ECO:0000256" key="1">
    <source>
        <dbReference type="ARBA" id="ARBA00022729"/>
    </source>
</evidence>
<keyword evidence="1 2" id="KW-0732">Signal</keyword>
<evidence type="ECO:0000313" key="5">
    <source>
        <dbReference type="Proteomes" id="UP000503820"/>
    </source>
</evidence>
<sequence>MKGFSKIALALALTLSLAGFAHARDQIRIVGSSTVYPFSSAVAEEFGAINAQFKSPVVESTGSGGGHKLFMAGVGPETPDITNSSRRMKKSELETNIKNGVTEVTEAKIGFDGIVIAQNIGNADLDLSLKELALAVLEEVPADGKLVPNPYKTWKDINPNLPDRKIVIYGPPATSGTRDAFVEMVVEVFTAKDETFNAVLGKDASKYKKIRQDGPYVPAGENDNLIVQKLTKDTEAVGIFGYSFLSENKDQIKGCPVGGVAPTFDNISGGKYPISRSLFFYIKNAHIGKIPGLKEYVELFMSENMIGENGYLKTIGLIPLPAAEREQVRKDVTGFKKLALEDLK</sequence>
<evidence type="ECO:0000256" key="2">
    <source>
        <dbReference type="SAM" id="SignalP"/>
    </source>
</evidence>
<dbReference type="Pfam" id="PF12849">
    <property type="entry name" value="PBP_like_2"/>
    <property type="match status" value="1"/>
</dbReference>
<dbReference type="SUPFAM" id="SSF53850">
    <property type="entry name" value="Periplasmic binding protein-like II"/>
    <property type="match status" value="1"/>
</dbReference>
<feature type="signal peptide" evidence="2">
    <location>
        <begin position="1"/>
        <end position="23"/>
    </location>
</feature>
<dbReference type="InterPro" id="IPR024370">
    <property type="entry name" value="PBP_domain"/>
</dbReference>
<proteinExistence type="predicted"/>
<dbReference type="PANTHER" id="PTHR30570:SF1">
    <property type="entry name" value="PHOSPHATE-BINDING PROTEIN PSTS"/>
    <property type="match status" value="1"/>
</dbReference>
<dbReference type="Proteomes" id="UP000503820">
    <property type="component" value="Unassembled WGS sequence"/>
</dbReference>